<feature type="region of interest" description="Disordered" evidence="10">
    <location>
        <begin position="1212"/>
        <end position="1325"/>
    </location>
</feature>
<keyword evidence="5" id="KW-0508">mRNA splicing</keyword>
<evidence type="ECO:0000256" key="1">
    <source>
        <dbReference type="ARBA" id="ARBA00004123"/>
    </source>
</evidence>
<evidence type="ECO:0000256" key="10">
    <source>
        <dbReference type="SAM" id="MobiDB-lite"/>
    </source>
</evidence>
<feature type="compositionally biased region" description="Polar residues" evidence="10">
    <location>
        <begin position="1273"/>
        <end position="1284"/>
    </location>
</feature>
<evidence type="ECO:0000313" key="12">
    <source>
        <dbReference type="EMBL" id="KAF2655156.1"/>
    </source>
</evidence>
<dbReference type="Gene3D" id="1.25.40.10">
    <property type="entry name" value="Tetratricopeptide repeat domain"/>
    <property type="match status" value="2"/>
</dbReference>
<proteinExistence type="predicted"/>
<accession>A0A6A6T5L9</accession>
<comment type="subcellular location">
    <subcellularLocation>
        <location evidence="1">Nucleus</location>
    </subcellularLocation>
</comment>
<dbReference type="InterPro" id="IPR012677">
    <property type="entry name" value="Nucleotide-bd_a/b_plait_sf"/>
</dbReference>
<feature type="compositionally biased region" description="Basic residues" evidence="10">
    <location>
        <begin position="1261"/>
        <end position="1272"/>
    </location>
</feature>
<keyword evidence="6" id="KW-0539">Nucleus</keyword>
<dbReference type="InterPro" id="IPR011990">
    <property type="entry name" value="TPR-like_helical_dom_sf"/>
</dbReference>
<feature type="domain" description="RRM" evidence="11">
    <location>
        <begin position="999"/>
        <end position="1081"/>
    </location>
</feature>
<name>A0A6A6T5L9_9PLEO</name>
<feature type="region of interest" description="Disordered" evidence="10">
    <location>
        <begin position="764"/>
        <end position="833"/>
    </location>
</feature>
<feature type="region of interest" description="Disordered" evidence="10">
    <location>
        <begin position="1081"/>
        <end position="1123"/>
    </location>
</feature>
<dbReference type="SMART" id="SM00386">
    <property type="entry name" value="HAT"/>
    <property type="match status" value="3"/>
</dbReference>
<gene>
    <name evidence="12" type="ORF">K491DRAFT_693175</name>
</gene>
<feature type="compositionally biased region" description="Polar residues" evidence="10">
    <location>
        <begin position="814"/>
        <end position="823"/>
    </location>
</feature>
<feature type="compositionally biased region" description="Basic and acidic residues" evidence="10">
    <location>
        <begin position="1224"/>
        <end position="1236"/>
    </location>
</feature>
<feature type="region of interest" description="Disordered" evidence="10">
    <location>
        <begin position="138"/>
        <end position="186"/>
    </location>
</feature>
<sequence length="1325" mass="147900">MDISSLLSPQDSPAAETPPPPSMPSPSLLHVQSPSKRALRQMPSRTPSGLAQQITSSPQQFHEPPPPATSHAQALYQQHHVSAMASPGMAGYTNGRVHSATSTPPLFEKPAHDARMTPPHPLHRQASGMDTLADLASMQHVQQAARHQSVGPRPSISLQNIPRTISGGSDVSMAEPSPKPPRTFNSNALDTVNLEALNQLEQALADNPFDYYSHLSFIGILHQGLQTFLYSDDGSVPTSTYELLPALREAYEAMDSKYALGERLWEYRLNDEKALARTLEQRMNIIELLQKATQEEPYSAKLWVMYGDYMTYLISCAWEPNSPENWSEEDRTLGKELFTTDLLMDTWQRGAEFVKSNVSDSSLVWDRYLQLLQDDLDRHFSPDRVRRVAAIFGERLGHPHATWDNTLSMFSTFNSRYSQSNYEAIMEHAVSQNAHIKKTYALRQEFEFNLDKAVEAGDQAAEYYAMTRYLKWEKKTIGVSSFHIVNALYERATVRFPVDPALWEDHVEFLIWQNNRSVSLLDVLERATRHCPWSGSLWSHRILTLEAEEKDYDEIERVKHTATNTGMLEHTDLEELIKLQIAWCGYLRRKAFDAPKATEDDADIAEVGIRSALEHALATGIKKYGKDWAGDPKYRLERIHIKFWTQRGSIPEARQVWESLVPQQEDSYDFWYRYYIWEMVLWSNQAVRDKTNAGQTLLTPERATAVLEKGMKRLTTIDQPEPLLEMYVNHCEQHESVLKVRSAFIEHRRSALIISVRRGKEAAQAAKESESVAEGVKRKREEETDEDIITKKSKQTESSETIPTMASVEAPRQASESPSTHSATQKRDREHTSVIVRNLPADVTKIRIRQFFTDAGIVINITTKSEADSTTATVEFATPEETEYAVALEPKADQFKTAQPVTIRRGESTTLYVTNYPAHADETYLRNLLCPYGEILDVRFPSLKFDTQRRFCYVQFSNENEAVAATALDGQNVEGLRLSAKISDPRGKKKREGATEEGREVYVYHIPFTMKKNDIENELLADLGTVEHINLPTIPAGKNKGNNKGFCFVSLTSKADAEKAVQELDGKRVWGMNIKAEVAKPKGAMGPKIRSEVRNTATPDPGTDNAGTPDEHGHTQTDPDVPASVSDRTLALLNIPDTVNDARIATLVSPFNYKKITLMPKNAGAIVEFQDVVSVGKAGLALDGVEIAPGRKINVGTVAELKQAKAEYRSDKGFATSKGGGKTKGAEKKGKEKDVAATKPAYLPSPRVNRPVARGGSTLRGRGKPGLGHRSRPVNTDNEQNAAKSNADFRAMLLGKKTDADASGAAKEVKQSTSNNGQGDAEMVE</sequence>
<dbReference type="EMBL" id="MU004353">
    <property type="protein sequence ID" value="KAF2655156.1"/>
    <property type="molecule type" value="Genomic_DNA"/>
</dbReference>
<dbReference type="SUPFAM" id="SSF54928">
    <property type="entry name" value="RNA-binding domain, RBD"/>
    <property type="match status" value="3"/>
</dbReference>
<keyword evidence="4 9" id="KW-0694">RNA-binding</keyword>
<evidence type="ECO:0000256" key="3">
    <source>
        <dbReference type="ARBA" id="ARBA00022737"/>
    </source>
</evidence>
<protein>
    <recommendedName>
        <fullName evidence="8">U4/U6 snRNA-associated-splicing factor PRP24</fullName>
    </recommendedName>
</protein>
<comment type="function">
    <text evidence="7">Functions as a recycling factor of the spliceosome, a machinery that forms on each precursor-messenger RNA (pre-mRNA) and catalyzes the removal of introns. Chaperones the re-annealing of U4 and U6 snRNAs (small nuclear RNAs) released from previous rounds of splicing, an initial step in reforming the U4/U6-U5 tri-snRNP (small nuclear ribonucleoprotein) that can reassemble into another spliceosome complex; this step involves binding U6 and facilitating the unwinding of the U6 internal stem loop, followed by base-pairing of U6 to U4.</text>
</comment>
<dbReference type="Gene3D" id="3.30.70.330">
    <property type="match status" value="4"/>
</dbReference>
<dbReference type="FunFam" id="1.25.40.10:FF:000632">
    <property type="entry name" value="Pre-mRNA splicing factor (Prp24), putative"/>
    <property type="match status" value="1"/>
</dbReference>
<evidence type="ECO:0000256" key="7">
    <source>
        <dbReference type="ARBA" id="ARBA00093374"/>
    </source>
</evidence>
<dbReference type="GO" id="GO:0006397">
    <property type="term" value="P:mRNA processing"/>
    <property type="evidence" value="ECO:0007669"/>
    <property type="project" value="UniProtKB-KW"/>
</dbReference>
<dbReference type="Pfam" id="PF00076">
    <property type="entry name" value="RRM_1"/>
    <property type="match status" value="3"/>
</dbReference>
<dbReference type="GO" id="GO:0008380">
    <property type="term" value="P:RNA splicing"/>
    <property type="evidence" value="ECO:0007669"/>
    <property type="project" value="UniProtKB-KW"/>
</dbReference>
<feature type="compositionally biased region" description="Polar residues" evidence="10">
    <location>
        <begin position="156"/>
        <end position="169"/>
    </location>
</feature>
<dbReference type="GO" id="GO:0005688">
    <property type="term" value="C:U6 snRNP"/>
    <property type="evidence" value="ECO:0007669"/>
    <property type="project" value="UniProtKB-ARBA"/>
</dbReference>
<dbReference type="InterPro" id="IPR003107">
    <property type="entry name" value="HAT"/>
</dbReference>
<evidence type="ECO:0000256" key="5">
    <source>
        <dbReference type="ARBA" id="ARBA00023187"/>
    </source>
</evidence>
<evidence type="ECO:0000259" key="11">
    <source>
        <dbReference type="PROSITE" id="PS50102"/>
    </source>
</evidence>
<evidence type="ECO:0000313" key="13">
    <source>
        <dbReference type="Proteomes" id="UP000799324"/>
    </source>
</evidence>
<dbReference type="GO" id="GO:0003723">
    <property type="term" value="F:RNA binding"/>
    <property type="evidence" value="ECO:0007669"/>
    <property type="project" value="UniProtKB-UniRule"/>
</dbReference>
<dbReference type="CDD" id="cd00590">
    <property type="entry name" value="RRM_SF"/>
    <property type="match status" value="1"/>
</dbReference>
<dbReference type="SMART" id="SM00360">
    <property type="entry name" value="RRM"/>
    <property type="match status" value="4"/>
</dbReference>
<evidence type="ECO:0000256" key="8">
    <source>
        <dbReference type="ARBA" id="ARBA00093627"/>
    </source>
</evidence>
<dbReference type="InterPro" id="IPR000504">
    <property type="entry name" value="RRM_dom"/>
</dbReference>
<keyword evidence="3" id="KW-0677">Repeat</keyword>
<feature type="region of interest" description="Disordered" evidence="10">
    <location>
        <begin position="1"/>
        <end position="73"/>
    </location>
</feature>
<dbReference type="PROSITE" id="PS50102">
    <property type="entry name" value="RRM"/>
    <property type="match status" value="3"/>
</dbReference>
<keyword evidence="13" id="KW-1185">Reference proteome</keyword>
<evidence type="ECO:0000256" key="2">
    <source>
        <dbReference type="ARBA" id="ARBA00022664"/>
    </source>
</evidence>
<dbReference type="InterPro" id="IPR035979">
    <property type="entry name" value="RBD_domain_sf"/>
</dbReference>
<dbReference type="Proteomes" id="UP000799324">
    <property type="component" value="Unassembled WGS sequence"/>
</dbReference>
<dbReference type="SUPFAM" id="SSF48452">
    <property type="entry name" value="TPR-like"/>
    <property type="match status" value="1"/>
</dbReference>
<evidence type="ECO:0000256" key="4">
    <source>
        <dbReference type="ARBA" id="ARBA00022884"/>
    </source>
</evidence>
<organism evidence="12 13">
    <name type="scientific">Lophiostoma macrostomum CBS 122681</name>
    <dbReference type="NCBI Taxonomy" id="1314788"/>
    <lineage>
        <taxon>Eukaryota</taxon>
        <taxon>Fungi</taxon>
        <taxon>Dikarya</taxon>
        <taxon>Ascomycota</taxon>
        <taxon>Pezizomycotina</taxon>
        <taxon>Dothideomycetes</taxon>
        <taxon>Pleosporomycetidae</taxon>
        <taxon>Pleosporales</taxon>
        <taxon>Lophiostomataceae</taxon>
        <taxon>Lophiostoma</taxon>
    </lineage>
</organism>
<dbReference type="InterPro" id="IPR031766">
    <property type="entry name" value="RRM_occluded"/>
</dbReference>
<dbReference type="Pfam" id="PF16842">
    <property type="entry name" value="RRM_occluded"/>
    <property type="match status" value="1"/>
</dbReference>
<dbReference type="OrthoDB" id="360390at2759"/>
<feature type="domain" description="RRM" evidence="11">
    <location>
        <begin position="832"/>
        <end position="908"/>
    </location>
</feature>
<dbReference type="PANTHER" id="PTHR24012">
    <property type="entry name" value="RNA BINDING PROTEIN"/>
    <property type="match status" value="1"/>
</dbReference>
<feature type="region of interest" description="Disordered" evidence="10">
    <location>
        <begin position="86"/>
        <end position="126"/>
    </location>
</feature>
<feature type="domain" description="RRM" evidence="11">
    <location>
        <begin position="909"/>
        <end position="985"/>
    </location>
</feature>
<evidence type="ECO:0000256" key="6">
    <source>
        <dbReference type="ARBA" id="ARBA00023242"/>
    </source>
</evidence>
<feature type="compositionally biased region" description="Basic and acidic residues" evidence="10">
    <location>
        <begin position="767"/>
        <end position="797"/>
    </location>
</feature>
<dbReference type="FunFam" id="3.30.70.330:FF:000365">
    <property type="entry name" value="U4/U6 snRNA-associated-splicing factor PRP24"/>
    <property type="match status" value="1"/>
</dbReference>
<reference evidence="12" key="1">
    <citation type="journal article" date="2020" name="Stud. Mycol.">
        <title>101 Dothideomycetes genomes: a test case for predicting lifestyles and emergence of pathogens.</title>
        <authorList>
            <person name="Haridas S."/>
            <person name="Albert R."/>
            <person name="Binder M."/>
            <person name="Bloem J."/>
            <person name="Labutti K."/>
            <person name="Salamov A."/>
            <person name="Andreopoulos B."/>
            <person name="Baker S."/>
            <person name="Barry K."/>
            <person name="Bills G."/>
            <person name="Bluhm B."/>
            <person name="Cannon C."/>
            <person name="Castanera R."/>
            <person name="Culley D."/>
            <person name="Daum C."/>
            <person name="Ezra D."/>
            <person name="Gonzalez J."/>
            <person name="Henrissat B."/>
            <person name="Kuo A."/>
            <person name="Liang C."/>
            <person name="Lipzen A."/>
            <person name="Lutzoni F."/>
            <person name="Magnuson J."/>
            <person name="Mondo S."/>
            <person name="Nolan M."/>
            <person name="Ohm R."/>
            <person name="Pangilinan J."/>
            <person name="Park H.-J."/>
            <person name="Ramirez L."/>
            <person name="Alfaro M."/>
            <person name="Sun H."/>
            <person name="Tritt A."/>
            <person name="Yoshinaga Y."/>
            <person name="Zwiers L.-H."/>
            <person name="Turgeon B."/>
            <person name="Goodwin S."/>
            <person name="Spatafora J."/>
            <person name="Crous P."/>
            <person name="Grigoriev I."/>
        </authorList>
    </citation>
    <scope>NUCLEOTIDE SEQUENCE</scope>
    <source>
        <strain evidence="12">CBS 122681</strain>
    </source>
</reference>
<keyword evidence="2" id="KW-0507">mRNA processing</keyword>
<evidence type="ECO:0000256" key="9">
    <source>
        <dbReference type="PROSITE-ProRule" id="PRU00176"/>
    </source>
</evidence>
<feature type="compositionally biased region" description="Polar residues" evidence="10">
    <location>
        <begin position="43"/>
        <end position="60"/>
    </location>
</feature>